<dbReference type="STRING" id="1798492.A3C89_00550"/>
<dbReference type="InterPro" id="IPR036761">
    <property type="entry name" value="TTHA0802/YceI-like_sf"/>
</dbReference>
<feature type="domain" description="Lipid/polyisoprenoid-binding YceI-like" evidence="1">
    <location>
        <begin position="59"/>
        <end position="228"/>
    </location>
</feature>
<dbReference type="Pfam" id="PF04264">
    <property type="entry name" value="YceI"/>
    <property type="match status" value="1"/>
</dbReference>
<proteinExistence type="predicted"/>
<accession>A0A1F6DGS6</accession>
<dbReference type="SUPFAM" id="SSF101874">
    <property type="entry name" value="YceI-like"/>
    <property type="match status" value="1"/>
</dbReference>
<sequence length="234" mass="25654">MRRTLIVLLALFGGATLIAFLVLLLRAPESRFVLSRFNPTLSEPVPLPLPSSEPLTPGTFLLGRGEGSLTLAYTAEVREGLRGTFALASSSLTLTQSTFGDWGGHGTFTLAMDSLTFEQDTEINLHSTDFFATQQYREATLTVTNLAQHGRSAVYTLEGRLTLRGETHDVELPSATLYRRDDTLIFETDVIFDRTQWGITHASPSFSGILGSAMLSDLVSLTLRAEFPMHTVEP</sequence>
<evidence type="ECO:0000313" key="3">
    <source>
        <dbReference type="Proteomes" id="UP000178794"/>
    </source>
</evidence>
<name>A0A1F6DGS6_9BACT</name>
<gene>
    <name evidence="2" type="ORF">A3C89_00550</name>
</gene>
<dbReference type="PANTHER" id="PTHR34406:SF1">
    <property type="entry name" value="PROTEIN YCEI"/>
    <property type="match status" value="1"/>
</dbReference>
<evidence type="ECO:0000313" key="2">
    <source>
        <dbReference type="EMBL" id="OGG60242.1"/>
    </source>
</evidence>
<dbReference type="PANTHER" id="PTHR34406">
    <property type="entry name" value="PROTEIN YCEI"/>
    <property type="match status" value="1"/>
</dbReference>
<dbReference type="InterPro" id="IPR007372">
    <property type="entry name" value="Lipid/polyisoprenoid-bd_YceI"/>
</dbReference>
<dbReference type="Proteomes" id="UP000178794">
    <property type="component" value="Unassembled WGS sequence"/>
</dbReference>
<organism evidence="2 3">
    <name type="scientific">Candidatus Kaiserbacteria bacterium RIFCSPHIGHO2_02_FULL_50_50</name>
    <dbReference type="NCBI Taxonomy" id="1798492"/>
    <lineage>
        <taxon>Bacteria</taxon>
        <taxon>Candidatus Kaiseribacteriota</taxon>
    </lineage>
</organism>
<dbReference type="EMBL" id="MFLF01000008">
    <property type="protein sequence ID" value="OGG60242.1"/>
    <property type="molecule type" value="Genomic_DNA"/>
</dbReference>
<reference evidence="2 3" key="1">
    <citation type="journal article" date="2016" name="Nat. Commun.">
        <title>Thousands of microbial genomes shed light on interconnected biogeochemical processes in an aquifer system.</title>
        <authorList>
            <person name="Anantharaman K."/>
            <person name="Brown C.T."/>
            <person name="Hug L.A."/>
            <person name="Sharon I."/>
            <person name="Castelle C.J."/>
            <person name="Probst A.J."/>
            <person name="Thomas B.C."/>
            <person name="Singh A."/>
            <person name="Wilkins M.J."/>
            <person name="Karaoz U."/>
            <person name="Brodie E.L."/>
            <person name="Williams K.H."/>
            <person name="Hubbard S.S."/>
            <person name="Banfield J.F."/>
        </authorList>
    </citation>
    <scope>NUCLEOTIDE SEQUENCE [LARGE SCALE GENOMIC DNA]</scope>
</reference>
<evidence type="ECO:0000259" key="1">
    <source>
        <dbReference type="SMART" id="SM00867"/>
    </source>
</evidence>
<protein>
    <recommendedName>
        <fullName evidence="1">Lipid/polyisoprenoid-binding YceI-like domain-containing protein</fullName>
    </recommendedName>
</protein>
<dbReference type="AlphaFoldDB" id="A0A1F6DGS6"/>
<dbReference type="SMART" id="SM00867">
    <property type="entry name" value="YceI"/>
    <property type="match status" value="1"/>
</dbReference>
<comment type="caution">
    <text evidence="2">The sequence shown here is derived from an EMBL/GenBank/DDBJ whole genome shotgun (WGS) entry which is preliminary data.</text>
</comment>
<dbReference type="Gene3D" id="2.40.128.110">
    <property type="entry name" value="Lipid/polyisoprenoid-binding, YceI-like"/>
    <property type="match status" value="1"/>
</dbReference>